<sequence>MWGNNFYVYITTNSTKRILYIGVTNDLKED</sequence>
<dbReference type="Pfam" id="PF01541">
    <property type="entry name" value="GIY-YIG"/>
    <property type="match status" value="1"/>
</dbReference>
<gene>
    <name evidence="2" type="ORF">C8P68_101119</name>
</gene>
<reference evidence="2 3" key="1">
    <citation type="submission" date="2018-04" db="EMBL/GenBank/DDBJ databases">
        <title>Genomic Encyclopedia of Archaeal and Bacterial Type Strains, Phase II (KMG-II): from individual species to whole genera.</title>
        <authorList>
            <person name="Goeker M."/>
        </authorList>
    </citation>
    <scope>NUCLEOTIDE SEQUENCE [LARGE SCALE GENOMIC DNA]</scope>
    <source>
        <strain evidence="2 3">DSM 26809</strain>
    </source>
</reference>
<evidence type="ECO:0000313" key="3">
    <source>
        <dbReference type="Proteomes" id="UP000244168"/>
    </source>
</evidence>
<dbReference type="Proteomes" id="UP000244168">
    <property type="component" value="Unassembled WGS sequence"/>
</dbReference>
<evidence type="ECO:0000313" key="2">
    <source>
        <dbReference type="EMBL" id="PTR00890.1"/>
    </source>
</evidence>
<feature type="domain" description="GIY-YIG" evidence="1">
    <location>
        <begin position="6"/>
        <end position="28"/>
    </location>
</feature>
<dbReference type="InterPro" id="IPR035901">
    <property type="entry name" value="GIY-YIG_endonuc_sf"/>
</dbReference>
<protein>
    <recommendedName>
        <fullName evidence="1">GIY-YIG domain-containing protein</fullName>
    </recommendedName>
</protein>
<dbReference type="InterPro" id="IPR000305">
    <property type="entry name" value="GIY-YIG_endonuc"/>
</dbReference>
<accession>A0A2T5JEL8</accession>
<dbReference type="AlphaFoldDB" id="A0A2T5JEL8"/>
<dbReference type="SUPFAM" id="SSF82771">
    <property type="entry name" value="GIY-YIG endonuclease"/>
    <property type="match status" value="1"/>
</dbReference>
<name>A0A2T5JEL8_9SPHI</name>
<proteinExistence type="predicted"/>
<organism evidence="2 3">
    <name type="scientific">Mucilaginibacter yixingensis</name>
    <dbReference type="NCBI Taxonomy" id="1295612"/>
    <lineage>
        <taxon>Bacteria</taxon>
        <taxon>Pseudomonadati</taxon>
        <taxon>Bacteroidota</taxon>
        <taxon>Sphingobacteriia</taxon>
        <taxon>Sphingobacteriales</taxon>
        <taxon>Sphingobacteriaceae</taxon>
        <taxon>Mucilaginibacter</taxon>
    </lineage>
</organism>
<comment type="caution">
    <text evidence="2">The sequence shown here is derived from an EMBL/GenBank/DDBJ whole genome shotgun (WGS) entry which is preliminary data.</text>
</comment>
<dbReference type="EMBL" id="QAOQ01000001">
    <property type="protein sequence ID" value="PTR00890.1"/>
    <property type="molecule type" value="Genomic_DNA"/>
</dbReference>
<evidence type="ECO:0000259" key="1">
    <source>
        <dbReference type="Pfam" id="PF01541"/>
    </source>
</evidence>
<keyword evidence="3" id="KW-1185">Reference proteome</keyword>